<evidence type="ECO:0008006" key="3">
    <source>
        <dbReference type="Google" id="ProtNLM"/>
    </source>
</evidence>
<protein>
    <recommendedName>
        <fullName evidence="3">Major tail protein</fullName>
    </recommendedName>
</protein>
<dbReference type="RefSeq" id="WP_344339108.1">
    <property type="nucleotide sequence ID" value="NZ_BAAAKJ010000257.1"/>
</dbReference>
<dbReference type="InterPro" id="IPR058154">
    <property type="entry name" value="Bxb1_TTP-like"/>
</dbReference>
<gene>
    <name evidence="1" type="ORF">GCM10009639_47780</name>
</gene>
<reference evidence="1 2" key="1">
    <citation type="journal article" date="2019" name="Int. J. Syst. Evol. Microbiol.">
        <title>The Global Catalogue of Microorganisms (GCM) 10K type strain sequencing project: providing services to taxonomists for standard genome sequencing and annotation.</title>
        <authorList>
            <consortium name="The Broad Institute Genomics Platform"/>
            <consortium name="The Broad Institute Genome Sequencing Center for Infectious Disease"/>
            <person name="Wu L."/>
            <person name="Ma J."/>
        </authorList>
    </citation>
    <scope>NUCLEOTIDE SEQUENCE [LARGE SCALE GENOMIC DNA]</scope>
    <source>
        <strain evidence="1 2">JCM 12393</strain>
    </source>
</reference>
<evidence type="ECO:0000313" key="1">
    <source>
        <dbReference type="EMBL" id="GAA1403245.1"/>
    </source>
</evidence>
<comment type="caution">
    <text evidence="1">The sequence shown here is derived from an EMBL/GenBank/DDBJ whole genome shotgun (WGS) entry which is preliminary data.</text>
</comment>
<organism evidence="1 2">
    <name type="scientific">Kitasatospora putterlickiae</name>
    <dbReference type="NCBI Taxonomy" id="221725"/>
    <lineage>
        <taxon>Bacteria</taxon>
        <taxon>Bacillati</taxon>
        <taxon>Actinomycetota</taxon>
        <taxon>Actinomycetes</taxon>
        <taxon>Kitasatosporales</taxon>
        <taxon>Streptomycetaceae</taxon>
        <taxon>Kitasatospora</taxon>
    </lineage>
</organism>
<dbReference type="Proteomes" id="UP001499863">
    <property type="component" value="Unassembled WGS sequence"/>
</dbReference>
<proteinExistence type="predicted"/>
<sequence length="199" mass="20706">MAADDAPVLVPGTGYIYVAAPGTPLPDLKAGFDPKDSTKWGPEGLAWKSIGNTSLDNGIEMSVDGDEPEVLGSWQNKSLKTTDPGKTYAVTINLSDFTAESYKLYYGTDKGLDSKGMFSIPTSPSAQNRALMVAAVDGGKAVVWHYPKTSIIGADAVTMDPAALGEMPVKATVVALNQSTPLGTVTPVFDLAAGLQPAV</sequence>
<keyword evidence="2" id="KW-1185">Reference proteome</keyword>
<dbReference type="EMBL" id="BAAAKJ010000257">
    <property type="protein sequence ID" value="GAA1403245.1"/>
    <property type="molecule type" value="Genomic_DNA"/>
</dbReference>
<accession>A0ABN1YBF4</accession>
<name>A0ABN1YBF4_9ACTN</name>
<evidence type="ECO:0000313" key="2">
    <source>
        <dbReference type="Proteomes" id="UP001499863"/>
    </source>
</evidence>
<dbReference type="Pfam" id="PF25681">
    <property type="entry name" value="Phage_TTP_17"/>
    <property type="match status" value="1"/>
</dbReference>